<protein>
    <submittedName>
        <fullName evidence="2">Uncharacterized protein DUF4281</fullName>
    </submittedName>
</protein>
<reference evidence="2 3" key="1">
    <citation type="submission" date="2019-07" db="EMBL/GenBank/DDBJ databases">
        <title>SAR11 Genome Evolution.</title>
        <authorList>
            <person name="Giovannoni S."/>
        </authorList>
    </citation>
    <scope>NUCLEOTIDE SEQUENCE [LARGE SCALE GENOMIC DNA]</scope>
    <source>
        <strain evidence="2 3">HTCC9565</strain>
    </source>
</reference>
<feature type="transmembrane region" description="Helical" evidence="1">
    <location>
        <begin position="40"/>
        <end position="63"/>
    </location>
</feature>
<dbReference type="Proteomes" id="UP001166004">
    <property type="component" value="Unassembled WGS sequence"/>
</dbReference>
<evidence type="ECO:0000313" key="2">
    <source>
        <dbReference type="EMBL" id="NMN68190.1"/>
    </source>
</evidence>
<feature type="transmembrane region" description="Helical" evidence="1">
    <location>
        <begin position="123"/>
        <end position="145"/>
    </location>
</feature>
<dbReference type="Pfam" id="PF14108">
    <property type="entry name" value="ABA4-like"/>
    <property type="match status" value="1"/>
</dbReference>
<dbReference type="InterPro" id="IPR025461">
    <property type="entry name" value="ABA4-like"/>
</dbReference>
<feature type="transmembrane region" description="Helical" evidence="1">
    <location>
        <begin position="14"/>
        <end position="33"/>
    </location>
</feature>
<accession>A0ABX1T656</accession>
<gene>
    <name evidence="2" type="ORF">VP91_00013560</name>
</gene>
<keyword evidence="3" id="KW-1185">Reference proteome</keyword>
<sequence>MIEQIYTYFTIEMIFMWLNLGVLPFWLVLIIFPQSQICRVFIASIFPILILSLVYGYLLYLFFNEGYDFIGNFELYLGLNAVSNLFTDKSFTILFWLHFLAINLFCGGWIVKDSQKFGINKILVSFPLLITYFIGPIGLTLYWIIRIFYAKRINLYD</sequence>
<keyword evidence="1" id="KW-1133">Transmembrane helix</keyword>
<evidence type="ECO:0000313" key="3">
    <source>
        <dbReference type="Proteomes" id="UP001166004"/>
    </source>
</evidence>
<evidence type="ECO:0000256" key="1">
    <source>
        <dbReference type="SAM" id="Phobius"/>
    </source>
</evidence>
<comment type="caution">
    <text evidence="2">The sequence shown here is derived from an EMBL/GenBank/DDBJ whole genome shotgun (WGS) entry which is preliminary data.</text>
</comment>
<proteinExistence type="predicted"/>
<name>A0ABX1T656_PELUQ</name>
<keyword evidence="1" id="KW-0812">Transmembrane</keyword>
<organism evidence="2 3">
    <name type="scientific">Pelagibacter ubique</name>
    <dbReference type="NCBI Taxonomy" id="198252"/>
    <lineage>
        <taxon>Bacteria</taxon>
        <taxon>Pseudomonadati</taxon>
        <taxon>Pseudomonadota</taxon>
        <taxon>Alphaproteobacteria</taxon>
        <taxon>Candidatus Pelagibacterales</taxon>
        <taxon>Candidatus Pelagibacteraceae</taxon>
        <taxon>Candidatus Pelagibacter</taxon>
    </lineage>
</organism>
<feature type="transmembrane region" description="Helical" evidence="1">
    <location>
        <begin position="93"/>
        <end position="111"/>
    </location>
</feature>
<dbReference type="EMBL" id="LANA01000002">
    <property type="protein sequence ID" value="NMN68190.1"/>
    <property type="molecule type" value="Genomic_DNA"/>
</dbReference>
<dbReference type="PANTHER" id="PTHR34543">
    <property type="entry name" value="PROTEIN ABA DEFICIENT 4, CHLOROPLASTIC"/>
    <property type="match status" value="1"/>
</dbReference>
<keyword evidence="1" id="KW-0472">Membrane</keyword>
<dbReference type="PANTHER" id="PTHR34543:SF1">
    <property type="entry name" value="PROTEIN ABA DEFICIENT 4, CHLOROPLASTIC"/>
    <property type="match status" value="1"/>
</dbReference>
<dbReference type="RefSeq" id="WP_169036677.1">
    <property type="nucleotide sequence ID" value="NZ_LANA01000002.1"/>
</dbReference>